<accession>A0A1B6KFI8</accession>
<name>A0A1B6KFI8_9HEMI</name>
<proteinExistence type="predicted"/>
<feature type="non-terminal residue" evidence="2">
    <location>
        <position position="1"/>
    </location>
</feature>
<evidence type="ECO:0000256" key="1">
    <source>
        <dbReference type="SAM" id="MobiDB-lite"/>
    </source>
</evidence>
<organism evidence="2">
    <name type="scientific">Graphocephala atropunctata</name>
    <dbReference type="NCBI Taxonomy" id="36148"/>
    <lineage>
        <taxon>Eukaryota</taxon>
        <taxon>Metazoa</taxon>
        <taxon>Ecdysozoa</taxon>
        <taxon>Arthropoda</taxon>
        <taxon>Hexapoda</taxon>
        <taxon>Insecta</taxon>
        <taxon>Pterygota</taxon>
        <taxon>Neoptera</taxon>
        <taxon>Paraneoptera</taxon>
        <taxon>Hemiptera</taxon>
        <taxon>Auchenorrhyncha</taxon>
        <taxon>Membracoidea</taxon>
        <taxon>Cicadellidae</taxon>
        <taxon>Cicadellinae</taxon>
        <taxon>Cicadellini</taxon>
        <taxon>Graphocephala</taxon>
    </lineage>
</organism>
<dbReference type="EMBL" id="GEBQ01029771">
    <property type="protein sequence ID" value="JAT10206.1"/>
    <property type="molecule type" value="Transcribed_RNA"/>
</dbReference>
<reference evidence="2" key="1">
    <citation type="submission" date="2015-11" db="EMBL/GenBank/DDBJ databases">
        <title>De novo transcriptome assembly of four potential Pierce s Disease insect vectors from Arizona vineyards.</title>
        <authorList>
            <person name="Tassone E.E."/>
        </authorList>
    </citation>
    <scope>NUCLEOTIDE SEQUENCE</scope>
</reference>
<feature type="region of interest" description="Disordered" evidence="1">
    <location>
        <begin position="125"/>
        <end position="145"/>
    </location>
</feature>
<evidence type="ECO:0000313" key="2">
    <source>
        <dbReference type="EMBL" id="JAT10206.1"/>
    </source>
</evidence>
<dbReference type="AlphaFoldDB" id="A0A1B6KFI8"/>
<feature type="compositionally biased region" description="Polar residues" evidence="1">
    <location>
        <begin position="59"/>
        <end position="72"/>
    </location>
</feature>
<feature type="compositionally biased region" description="Polar residues" evidence="1">
    <location>
        <begin position="1"/>
        <end position="51"/>
    </location>
</feature>
<feature type="region of interest" description="Disordered" evidence="1">
    <location>
        <begin position="1"/>
        <end position="72"/>
    </location>
</feature>
<sequence>PPITNNDSVTDQSLPPITNNDSVTDQSLPPITNNDSVTGQFLPPNGNTSSILDHILPPNESSGSVRDSPQLLTESIAEQRETLLSELMRGTATDEAVEAAAERQKTPTKPKMSAIAKKWIRPLPKRELMQKRKTKKQKSEILTSS</sequence>
<gene>
    <name evidence="2" type="ORF">g.53061</name>
</gene>
<protein>
    <submittedName>
        <fullName evidence="2">Uncharacterized protein</fullName>
    </submittedName>
</protein>
<feature type="non-terminal residue" evidence="2">
    <location>
        <position position="145"/>
    </location>
</feature>